<dbReference type="RefSeq" id="WP_260189318.1">
    <property type="nucleotide sequence ID" value="NZ_JAFFZE010000004.1"/>
</dbReference>
<sequence>MKNLTNSALTRRSVLKRITVGAAVVGWSTTSGSWAVAGADTTGVARLPRLDGTLETAPEVLSRFSADFGHLVDAVPGAVLRPGSVGDIVEMVRYARCNGLTIAMNGQSGSSADDLESHSNYGQAAVPGGISIDAKSLSTIHRIDRDSAWVDAGVTWAQLMDAAMAEGKMPPSHTDYQHLSIGGTISVGGIGGQVQKYGVQADTVSEIEIVTGRGYVVRASARENADLFFTALAGGGQVGIITKARVDLVPAPGRVTTFSLFYDDLGTYLADQQRILRDGRFDFQVGALARNATDTGWRYQIDAGAYQYGGNPPDRAALLAGLRDDRASATVADLPFRDWVFRMDPLEVVLKENGFWHQPHPWLSLVLPASTVAEFTRQLAAELTPADVGMGFALLYPFDTSKVNRPMFRTPDEPVGYLFDLLRLPPPGDQGIAGMLEQNRRLYDLAVSLGGMRYLIGAIPDMNQREWRRHFGADWWRLVAAKHRYDPDHVLTPGQGFFDRRRNWRR</sequence>
<dbReference type="PROSITE" id="PS51387">
    <property type="entry name" value="FAD_PCMH"/>
    <property type="match status" value="1"/>
</dbReference>
<gene>
    <name evidence="7" type="ORF">JT362_02360</name>
</gene>
<comment type="similarity">
    <text evidence="2">Belongs to the oxygen-dependent FAD-linked oxidoreductase family.</text>
</comment>
<evidence type="ECO:0000256" key="2">
    <source>
        <dbReference type="ARBA" id="ARBA00005466"/>
    </source>
</evidence>
<dbReference type="Pfam" id="PF01565">
    <property type="entry name" value="FAD_binding_4"/>
    <property type="match status" value="1"/>
</dbReference>
<comment type="caution">
    <text evidence="7">The sequence shown here is derived from an EMBL/GenBank/DDBJ whole genome shotgun (WGS) entry which is preliminary data.</text>
</comment>
<organism evidence="7 8">
    <name type="scientific">Actinophytocola gossypii</name>
    <dbReference type="NCBI Taxonomy" id="2812003"/>
    <lineage>
        <taxon>Bacteria</taxon>
        <taxon>Bacillati</taxon>
        <taxon>Actinomycetota</taxon>
        <taxon>Actinomycetes</taxon>
        <taxon>Pseudonocardiales</taxon>
        <taxon>Pseudonocardiaceae</taxon>
    </lineage>
</organism>
<feature type="domain" description="FAD-binding PCMH-type" evidence="6">
    <location>
        <begin position="72"/>
        <end position="251"/>
    </location>
</feature>
<evidence type="ECO:0000256" key="3">
    <source>
        <dbReference type="ARBA" id="ARBA00022630"/>
    </source>
</evidence>
<name>A0ABT2J279_9PSEU</name>
<dbReference type="Gene3D" id="3.40.462.10">
    <property type="entry name" value="FAD-linked oxidases, C-terminal domain"/>
    <property type="match status" value="1"/>
</dbReference>
<keyword evidence="4" id="KW-0274">FAD</keyword>
<dbReference type="InterPro" id="IPR006311">
    <property type="entry name" value="TAT_signal"/>
</dbReference>
<dbReference type="PANTHER" id="PTHR13878">
    <property type="entry name" value="GULONOLACTONE OXIDASE"/>
    <property type="match status" value="1"/>
</dbReference>
<comment type="cofactor">
    <cofactor evidence="1">
        <name>FAD</name>
        <dbReference type="ChEBI" id="CHEBI:57692"/>
    </cofactor>
</comment>
<dbReference type="EMBL" id="JAFFZE010000004">
    <property type="protein sequence ID" value="MCT2581963.1"/>
    <property type="molecule type" value="Genomic_DNA"/>
</dbReference>
<dbReference type="InterPro" id="IPR050432">
    <property type="entry name" value="FAD-linked_Oxidoreductases_BP"/>
</dbReference>
<dbReference type="PROSITE" id="PS51318">
    <property type="entry name" value="TAT"/>
    <property type="match status" value="1"/>
</dbReference>
<dbReference type="InterPro" id="IPR016166">
    <property type="entry name" value="FAD-bd_PCMH"/>
</dbReference>
<protein>
    <submittedName>
        <fullName evidence="7">FAD-binding protein</fullName>
    </submittedName>
</protein>
<reference evidence="7 8" key="1">
    <citation type="submission" date="2021-02" db="EMBL/GenBank/DDBJ databases">
        <title>Actinophytocola xerophila sp. nov., isolated from soil of cotton cropping field.</title>
        <authorList>
            <person name="Huang R."/>
            <person name="Chen X."/>
            <person name="Ge X."/>
            <person name="Liu W."/>
        </authorList>
    </citation>
    <scope>NUCLEOTIDE SEQUENCE [LARGE SCALE GENOMIC DNA]</scope>
    <source>
        <strain evidence="7 8">S1-96</strain>
    </source>
</reference>
<keyword evidence="5" id="KW-0560">Oxidoreductase</keyword>
<dbReference type="InterPro" id="IPR006094">
    <property type="entry name" value="Oxid_FAD_bind_N"/>
</dbReference>
<dbReference type="InterPro" id="IPR016169">
    <property type="entry name" value="FAD-bd_PCMH_sub2"/>
</dbReference>
<dbReference type="InterPro" id="IPR036318">
    <property type="entry name" value="FAD-bd_PCMH-like_sf"/>
</dbReference>
<dbReference type="SUPFAM" id="SSF56176">
    <property type="entry name" value="FAD-binding/transporter-associated domain-like"/>
    <property type="match status" value="1"/>
</dbReference>
<proteinExistence type="inferred from homology"/>
<evidence type="ECO:0000313" key="8">
    <source>
        <dbReference type="Proteomes" id="UP001156441"/>
    </source>
</evidence>
<dbReference type="Proteomes" id="UP001156441">
    <property type="component" value="Unassembled WGS sequence"/>
</dbReference>
<dbReference type="InterPro" id="IPR016170">
    <property type="entry name" value="Cytok_DH_C_sf"/>
</dbReference>
<evidence type="ECO:0000256" key="4">
    <source>
        <dbReference type="ARBA" id="ARBA00022827"/>
    </source>
</evidence>
<keyword evidence="8" id="KW-1185">Reference proteome</keyword>
<dbReference type="Gene3D" id="3.30.465.10">
    <property type="match status" value="1"/>
</dbReference>
<dbReference type="PANTHER" id="PTHR13878:SF53">
    <property type="entry name" value="CYTOKININ DEHYDROGENASE 6"/>
    <property type="match status" value="1"/>
</dbReference>
<accession>A0ABT2J279</accession>
<dbReference type="SUPFAM" id="SSF55103">
    <property type="entry name" value="FAD-linked oxidases, C-terminal domain"/>
    <property type="match status" value="1"/>
</dbReference>
<dbReference type="InterPro" id="IPR016167">
    <property type="entry name" value="FAD-bd_PCMH_sub1"/>
</dbReference>
<dbReference type="Pfam" id="PF09265">
    <property type="entry name" value="Cytokin-bind"/>
    <property type="match status" value="1"/>
</dbReference>
<evidence type="ECO:0000256" key="1">
    <source>
        <dbReference type="ARBA" id="ARBA00001974"/>
    </source>
</evidence>
<evidence type="ECO:0000259" key="6">
    <source>
        <dbReference type="PROSITE" id="PS51387"/>
    </source>
</evidence>
<evidence type="ECO:0000313" key="7">
    <source>
        <dbReference type="EMBL" id="MCT2581963.1"/>
    </source>
</evidence>
<keyword evidence="3" id="KW-0285">Flavoprotein</keyword>
<dbReference type="InterPro" id="IPR016164">
    <property type="entry name" value="FAD-linked_Oxase-like_C"/>
</dbReference>
<dbReference type="InterPro" id="IPR015345">
    <property type="entry name" value="Cytokinin_DH_FAD/cytokin-bd"/>
</dbReference>
<dbReference type="Gene3D" id="3.30.43.10">
    <property type="entry name" value="Uridine Diphospho-n-acetylenolpyruvylglucosamine Reductase, domain 2"/>
    <property type="match status" value="2"/>
</dbReference>
<evidence type="ECO:0000256" key="5">
    <source>
        <dbReference type="ARBA" id="ARBA00023002"/>
    </source>
</evidence>